<evidence type="ECO:0000313" key="3">
    <source>
        <dbReference type="EMBL" id="MEQ2193212.1"/>
    </source>
</evidence>
<feature type="non-terminal residue" evidence="3">
    <location>
        <position position="1"/>
    </location>
</feature>
<feature type="transmembrane region" description="Helical" evidence="1">
    <location>
        <begin position="37"/>
        <end position="59"/>
    </location>
</feature>
<keyword evidence="1" id="KW-0472">Membrane</keyword>
<dbReference type="EMBL" id="JAHRIN010006623">
    <property type="protein sequence ID" value="MEQ2193212.1"/>
    <property type="molecule type" value="Genomic_DNA"/>
</dbReference>
<sequence length="138" mass="15458">WDSDLSTFLLLLHLLPPTSKGHKKRSNISSCQAVDHVVRYLQVCKLYCTYAVIVMILLLVSKHFLIGFVSYLNVAVLYFLIFYISLLNILSKMGASVETFLAGVEPGQPFLLCVGENKSSIHVDLSISQFYVSFCCDS</sequence>
<organism evidence="3 4">
    <name type="scientific">Xenoophorus captivus</name>
    <dbReference type="NCBI Taxonomy" id="1517983"/>
    <lineage>
        <taxon>Eukaryota</taxon>
        <taxon>Metazoa</taxon>
        <taxon>Chordata</taxon>
        <taxon>Craniata</taxon>
        <taxon>Vertebrata</taxon>
        <taxon>Euteleostomi</taxon>
        <taxon>Actinopterygii</taxon>
        <taxon>Neopterygii</taxon>
        <taxon>Teleostei</taxon>
        <taxon>Neoteleostei</taxon>
        <taxon>Acanthomorphata</taxon>
        <taxon>Ovalentaria</taxon>
        <taxon>Atherinomorphae</taxon>
        <taxon>Cyprinodontiformes</taxon>
        <taxon>Goodeidae</taxon>
        <taxon>Xenoophorus</taxon>
    </lineage>
</organism>
<evidence type="ECO:0000256" key="1">
    <source>
        <dbReference type="SAM" id="Phobius"/>
    </source>
</evidence>
<keyword evidence="1" id="KW-0812">Transmembrane</keyword>
<keyword evidence="4" id="KW-1185">Reference proteome</keyword>
<feature type="chain" id="PRO_5046277457" evidence="2">
    <location>
        <begin position="22"/>
        <end position="138"/>
    </location>
</feature>
<feature type="signal peptide" evidence="2">
    <location>
        <begin position="1"/>
        <end position="21"/>
    </location>
</feature>
<dbReference type="Proteomes" id="UP001434883">
    <property type="component" value="Unassembled WGS sequence"/>
</dbReference>
<accession>A0ABV0QCI0</accession>
<protein>
    <submittedName>
        <fullName evidence="3">Uncharacterized protein</fullName>
    </submittedName>
</protein>
<keyword evidence="2" id="KW-0732">Signal</keyword>
<gene>
    <name evidence="3" type="ORF">XENOCAPTIV_026525</name>
</gene>
<reference evidence="3 4" key="1">
    <citation type="submission" date="2021-06" db="EMBL/GenBank/DDBJ databases">
        <authorList>
            <person name="Palmer J.M."/>
        </authorList>
    </citation>
    <scope>NUCLEOTIDE SEQUENCE [LARGE SCALE GENOMIC DNA]</scope>
    <source>
        <strain evidence="3 4">XC_2019</strain>
        <tissue evidence="3">Muscle</tissue>
    </source>
</reference>
<proteinExistence type="predicted"/>
<comment type="caution">
    <text evidence="3">The sequence shown here is derived from an EMBL/GenBank/DDBJ whole genome shotgun (WGS) entry which is preliminary data.</text>
</comment>
<name>A0ABV0QCI0_9TELE</name>
<feature type="transmembrane region" description="Helical" evidence="1">
    <location>
        <begin position="71"/>
        <end position="90"/>
    </location>
</feature>
<evidence type="ECO:0000313" key="4">
    <source>
        <dbReference type="Proteomes" id="UP001434883"/>
    </source>
</evidence>
<keyword evidence="1" id="KW-1133">Transmembrane helix</keyword>
<evidence type="ECO:0000256" key="2">
    <source>
        <dbReference type="SAM" id="SignalP"/>
    </source>
</evidence>